<dbReference type="Proteomes" id="UP001385951">
    <property type="component" value="Unassembled WGS sequence"/>
</dbReference>
<reference evidence="1 2" key="1">
    <citation type="submission" date="2022-09" db="EMBL/GenBank/DDBJ databases">
        <authorList>
            <person name="Palmer J.M."/>
        </authorList>
    </citation>
    <scope>NUCLEOTIDE SEQUENCE [LARGE SCALE GENOMIC DNA]</scope>
    <source>
        <strain evidence="1 2">DSM 7382</strain>
    </source>
</reference>
<protein>
    <submittedName>
        <fullName evidence="1">Uncharacterized protein</fullName>
    </submittedName>
</protein>
<evidence type="ECO:0000313" key="2">
    <source>
        <dbReference type="Proteomes" id="UP001385951"/>
    </source>
</evidence>
<proteinExistence type="predicted"/>
<organism evidence="1 2">
    <name type="scientific">Cerrena zonata</name>
    <dbReference type="NCBI Taxonomy" id="2478898"/>
    <lineage>
        <taxon>Eukaryota</taxon>
        <taxon>Fungi</taxon>
        <taxon>Dikarya</taxon>
        <taxon>Basidiomycota</taxon>
        <taxon>Agaricomycotina</taxon>
        <taxon>Agaricomycetes</taxon>
        <taxon>Polyporales</taxon>
        <taxon>Cerrenaceae</taxon>
        <taxon>Cerrena</taxon>
    </lineage>
</organism>
<dbReference type="AlphaFoldDB" id="A0AAW0FTS4"/>
<sequence>MASPTTHMNLFLRKGQVLLDKGHEYAVCKQSDLSLPVNDAANGMRLIQRELDTYCAVTDKGSVVTLLPPSSYDLLGTILPWLSYVSAMLSSDKFDYSSVHLIVREHCAVILGALEACFEAADGMWSLGIMSSTWFPWQLALIATYWNVTGFLQPSMWADIVGDSRETWLLISMTPGK</sequence>
<evidence type="ECO:0000313" key="1">
    <source>
        <dbReference type="EMBL" id="KAK7684236.1"/>
    </source>
</evidence>
<dbReference type="EMBL" id="JASBNA010000026">
    <property type="protein sequence ID" value="KAK7684236.1"/>
    <property type="molecule type" value="Genomic_DNA"/>
</dbReference>
<gene>
    <name evidence="1" type="ORF">QCA50_012560</name>
</gene>
<keyword evidence="2" id="KW-1185">Reference proteome</keyword>
<name>A0AAW0FTS4_9APHY</name>
<comment type="caution">
    <text evidence="1">The sequence shown here is derived from an EMBL/GenBank/DDBJ whole genome shotgun (WGS) entry which is preliminary data.</text>
</comment>
<accession>A0AAW0FTS4</accession>